<feature type="domain" description="Fibronectin type-III" evidence="9">
    <location>
        <begin position="136"/>
        <end position="246"/>
    </location>
</feature>
<evidence type="ECO:0000256" key="4">
    <source>
        <dbReference type="ARBA" id="ARBA00022679"/>
    </source>
</evidence>
<dbReference type="GO" id="GO:0061630">
    <property type="term" value="F:ubiquitin protein ligase activity"/>
    <property type="evidence" value="ECO:0007669"/>
    <property type="project" value="UniProtKB-EC"/>
</dbReference>
<evidence type="ECO:0000256" key="1">
    <source>
        <dbReference type="ARBA" id="ARBA00000885"/>
    </source>
</evidence>
<comment type="catalytic activity">
    <reaction evidence="1">
        <text>S-ubiquitinyl-[E2 ubiquitin-conjugating enzyme]-L-cysteine + [acceptor protein]-L-lysine = [E2 ubiquitin-conjugating enzyme]-L-cysteine + N(6)-ubiquitinyl-[acceptor protein]-L-lysine.</text>
        <dbReference type="EC" id="2.3.2.26"/>
    </reaction>
</comment>
<keyword evidence="5 6" id="KW-0833">Ubl conjugation pathway</keyword>
<keyword evidence="11" id="KW-1185">Reference proteome</keyword>
<evidence type="ECO:0000256" key="5">
    <source>
        <dbReference type="ARBA" id="ARBA00022786"/>
    </source>
</evidence>
<evidence type="ECO:0000313" key="11">
    <source>
        <dbReference type="Proteomes" id="UP000789595"/>
    </source>
</evidence>
<dbReference type="SMART" id="SM00119">
    <property type="entry name" value="HECTc"/>
    <property type="match status" value="1"/>
</dbReference>
<dbReference type="Proteomes" id="UP000789595">
    <property type="component" value="Unassembled WGS sequence"/>
</dbReference>
<feature type="domain" description="Fibronectin type-III" evidence="9">
    <location>
        <begin position="250"/>
        <end position="343"/>
    </location>
</feature>
<dbReference type="AlphaFoldDB" id="A0A8J2SSB5"/>
<dbReference type="InterPro" id="IPR000569">
    <property type="entry name" value="HECT_dom"/>
</dbReference>
<evidence type="ECO:0000256" key="6">
    <source>
        <dbReference type="PROSITE-ProRule" id="PRU00104"/>
    </source>
</evidence>
<evidence type="ECO:0000259" key="8">
    <source>
        <dbReference type="PROSITE" id="PS50237"/>
    </source>
</evidence>
<reference evidence="10" key="1">
    <citation type="submission" date="2021-11" db="EMBL/GenBank/DDBJ databases">
        <authorList>
            <consortium name="Genoscope - CEA"/>
            <person name="William W."/>
        </authorList>
    </citation>
    <scope>NUCLEOTIDE SEQUENCE</scope>
</reference>
<evidence type="ECO:0000256" key="7">
    <source>
        <dbReference type="SAM" id="MobiDB-lite"/>
    </source>
</evidence>
<dbReference type="SUPFAM" id="SSF49265">
    <property type="entry name" value="Fibronectin type III"/>
    <property type="match status" value="1"/>
</dbReference>
<dbReference type="Pfam" id="PF00041">
    <property type="entry name" value="fn3"/>
    <property type="match status" value="1"/>
</dbReference>
<gene>
    <name evidence="10" type="ORF">PECAL_4P09380</name>
</gene>
<dbReference type="Gene3D" id="2.60.40.10">
    <property type="entry name" value="Immunoglobulins"/>
    <property type="match status" value="2"/>
</dbReference>
<dbReference type="PANTHER" id="PTHR11254:SF67">
    <property type="entry name" value="E3 UBIQUITIN-PROTEIN LIGASE HUWE1"/>
    <property type="match status" value="1"/>
</dbReference>
<dbReference type="GO" id="GO:0006511">
    <property type="term" value="P:ubiquitin-dependent protein catabolic process"/>
    <property type="evidence" value="ECO:0007669"/>
    <property type="project" value="TreeGrafter"/>
</dbReference>
<proteinExistence type="predicted"/>
<evidence type="ECO:0000256" key="2">
    <source>
        <dbReference type="ARBA" id="ARBA00004906"/>
    </source>
</evidence>
<dbReference type="InterPro" id="IPR035983">
    <property type="entry name" value="Hect_E3_ubiquitin_ligase"/>
</dbReference>
<protein>
    <recommendedName>
        <fullName evidence="3">HECT-type E3 ubiquitin transferase</fullName>
        <ecNumber evidence="3">2.3.2.26</ecNumber>
    </recommendedName>
</protein>
<evidence type="ECO:0000256" key="3">
    <source>
        <dbReference type="ARBA" id="ARBA00012485"/>
    </source>
</evidence>
<comment type="pathway">
    <text evidence="2">Protein modification; protein ubiquitination.</text>
</comment>
<dbReference type="InterPro" id="IPR013783">
    <property type="entry name" value="Ig-like_fold"/>
</dbReference>
<dbReference type="EMBL" id="CAKKNE010000004">
    <property type="protein sequence ID" value="CAH0373711.1"/>
    <property type="molecule type" value="Genomic_DNA"/>
</dbReference>
<feature type="region of interest" description="Disordered" evidence="7">
    <location>
        <begin position="325"/>
        <end position="353"/>
    </location>
</feature>
<evidence type="ECO:0000259" key="9">
    <source>
        <dbReference type="PROSITE" id="PS50853"/>
    </source>
</evidence>
<dbReference type="PROSITE" id="PS50237">
    <property type="entry name" value="HECT"/>
    <property type="match status" value="1"/>
</dbReference>
<feature type="active site" description="Glycyl thioester intermediate" evidence="6">
    <location>
        <position position="764"/>
    </location>
</feature>
<dbReference type="Gene3D" id="3.30.2160.10">
    <property type="entry name" value="Hect, E3 ligase catalytic domain"/>
    <property type="match status" value="1"/>
</dbReference>
<name>A0A8J2SSB5_9STRA</name>
<dbReference type="SUPFAM" id="SSF56204">
    <property type="entry name" value="Hect, E3 ligase catalytic domain"/>
    <property type="match status" value="1"/>
</dbReference>
<dbReference type="InterPro" id="IPR050409">
    <property type="entry name" value="E3_ubiq-protein_ligase"/>
</dbReference>
<organism evidence="10 11">
    <name type="scientific">Pelagomonas calceolata</name>
    <dbReference type="NCBI Taxonomy" id="35677"/>
    <lineage>
        <taxon>Eukaryota</taxon>
        <taxon>Sar</taxon>
        <taxon>Stramenopiles</taxon>
        <taxon>Ochrophyta</taxon>
        <taxon>Pelagophyceae</taxon>
        <taxon>Pelagomonadales</taxon>
        <taxon>Pelagomonadaceae</taxon>
        <taxon>Pelagomonas</taxon>
    </lineage>
</organism>
<dbReference type="Gene3D" id="3.90.1750.10">
    <property type="entry name" value="Hect, E3 ligase catalytic domains"/>
    <property type="match status" value="1"/>
</dbReference>
<dbReference type="InterPro" id="IPR003961">
    <property type="entry name" value="FN3_dom"/>
</dbReference>
<accession>A0A8J2SSB5</accession>
<dbReference type="Pfam" id="PF00632">
    <property type="entry name" value="HECT"/>
    <property type="match status" value="1"/>
</dbReference>
<comment type="caution">
    <text evidence="10">The sequence shown here is derived from an EMBL/GenBank/DDBJ whole genome shotgun (WGS) entry which is preliminary data.</text>
</comment>
<dbReference type="CDD" id="cd00063">
    <property type="entry name" value="FN3"/>
    <property type="match status" value="2"/>
</dbReference>
<dbReference type="EC" id="2.3.2.26" evidence="3"/>
<evidence type="ECO:0000313" key="10">
    <source>
        <dbReference type="EMBL" id="CAH0373711.1"/>
    </source>
</evidence>
<sequence length="796" mass="82526">MGAAASLVERAWRVRRGRDDLLVLTRAEVAEDEACLAAQRAAIRYCREHIYYGAPVRVSAVRSAAHHLPTALVSLDSARAAPGAAQDGPRGGAAAVAGYPEACVVSPAGDIVVARRGGAPGRRVIRAATLAAATDPPAPPVLRPAAGGGGGAALGVAWAAPGGADAAAVVDRYEVQHRGAAGGGGGGTSPVGWRALGAVEPQRGDAHEAWARGVAPGATVEFRARARNHRGWSQWSRAVTLRAAPAPPDAPGRPAAGNLRPDAVGLFWRAPRRDGGAPVTRYVLRARRTDPAGAWRVVYDGPRAARLVDGLAAGTRYEFSVSAANGAGASGPSPPALVRTPSAPRAADGDAGGSANAALLREGDHWREYWDAGRERVFYFHRATGERRDDAPPEFAAAADAQEREARFRARRRALRDAIRDVPERGAEPLRVRRDRLVADSLAALLRAPASALRRRLRVEFVGEAGVDAGGLARDWCLALSRALADPGAGLFARTARGELELVAAPAGAADAKRADAFRAVGRLVAAAVAAQLCLDLPLAAPVLDALRGVGDDGEGGADDAALAAALADVDAVDAPFARSLRWILGADLGADGGALGERYFTATAPGGAEVELRAGGARERVHDGNKRTYALLVARWRARGACAMELDALLRGAAEAGLAPGALAAFSGGEVRTLICGRGGGVDVDELRAHAQYTEDARTGFGHDHVVALWFWQAMADLGAAGVARVLAFATGSDRIPVDGFRPPLTLTHDAARTDALPVAHTCFNQIILSRASSYAAAARQLRCAVDNCASFELS</sequence>
<dbReference type="OrthoDB" id="8068875at2759"/>
<dbReference type="PANTHER" id="PTHR11254">
    <property type="entry name" value="HECT DOMAIN UBIQUITIN-PROTEIN LIGASE"/>
    <property type="match status" value="1"/>
</dbReference>
<dbReference type="SMART" id="SM00060">
    <property type="entry name" value="FN3"/>
    <property type="match status" value="2"/>
</dbReference>
<dbReference type="InterPro" id="IPR036116">
    <property type="entry name" value="FN3_sf"/>
</dbReference>
<dbReference type="GO" id="GO:0000209">
    <property type="term" value="P:protein polyubiquitination"/>
    <property type="evidence" value="ECO:0007669"/>
    <property type="project" value="TreeGrafter"/>
</dbReference>
<dbReference type="PROSITE" id="PS50853">
    <property type="entry name" value="FN3"/>
    <property type="match status" value="2"/>
</dbReference>
<feature type="domain" description="HECT" evidence="8">
    <location>
        <begin position="449"/>
        <end position="796"/>
    </location>
</feature>
<keyword evidence="4" id="KW-0808">Transferase</keyword>
<dbReference type="GO" id="GO:0005737">
    <property type="term" value="C:cytoplasm"/>
    <property type="evidence" value="ECO:0007669"/>
    <property type="project" value="TreeGrafter"/>
</dbReference>
<dbReference type="Gene3D" id="3.30.2410.10">
    <property type="entry name" value="Hect, E3 ligase catalytic domain"/>
    <property type="match status" value="1"/>
</dbReference>